<evidence type="ECO:0000313" key="4">
    <source>
        <dbReference type="Proteomes" id="UP000828390"/>
    </source>
</evidence>
<dbReference type="EMBL" id="JAIWYP010000005">
    <property type="protein sequence ID" value="KAH3817989.1"/>
    <property type="molecule type" value="Genomic_DNA"/>
</dbReference>
<sequence>MLVGEREYLEVAPHVRDGDHKPDSQASENGIEPGSLIWEALVITTALTRQPT</sequence>
<organism evidence="3 4">
    <name type="scientific">Dreissena polymorpha</name>
    <name type="common">Zebra mussel</name>
    <name type="synonym">Mytilus polymorpha</name>
    <dbReference type="NCBI Taxonomy" id="45954"/>
    <lineage>
        <taxon>Eukaryota</taxon>
        <taxon>Metazoa</taxon>
        <taxon>Spiralia</taxon>
        <taxon>Lophotrochozoa</taxon>
        <taxon>Mollusca</taxon>
        <taxon>Bivalvia</taxon>
        <taxon>Autobranchia</taxon>
        <taxon>Heteroconchia</taxon>
        <taxon>Euheterodonta</taxon>
        <taxon>Imparidentia</taxon>
        <taxon>Neoheterodontei</taxon>
        <taxon>Myida</taxon>
        <taxon>Dreissenoidea</taxon>
        <taxon>Dreissenidae</taxon>
        <taxon>Dreissena</taxon>
    </lineage>
</organism>
<proteinExistence type="predicted"/>
<dbReference type="EMBL" id="JAIWYP010000005">
    <property type="protein sequence ID" value="KAH3823417.1"/>
    <property type="molecule type" value="Genomic_DNA"/>
</dbReference>
<comment type="caution">
    <text evidence="3">The sequence shown here is derived from an EMBL/GenBank/DDBJ whole genome shotgun (WGS) entry which is preliminary data.</text>
</comment>
<evidence type="ECO:0000313" key="3">
    <source>
        <dbReference type="EMBL" id="KAH3823417.1"/>
    </source>
</evidence>
<keyword evidence="4" id="KW-1185">Reference proteome</keyword>
<reference evidence="3" key="2">
    <citation type="submission" date="2020-11" db="EMBL/GenBank/DDBJ databases">
        <authorList>
            <person name="McCartney M.A."/>
            <person name="Auch B."/>
            <person name="Kono T."/>
            <person name="Mallez S."/>
            <person name="Becker A."/>
            <person name="Gohl D.M."/>
            <person name="Silverstein K.A.T."/>
            <person name="Koren S."/>
            <person name="Bechman K.B."/>
            <person name="Herman A."/>
            <person name="Abrahante J.E."/>
            <person name="Garbe J."/>
        </authorList>
    </citation>
    <scope>NUCLEOTIDE SEQUENCE</scope>
    <source>
        <strain evidence="3">Duluth1</strain>
        <tissue evidence="3">Whole animal</tissue>
    </source>
</reference>
<name>A0A9D4JWW4_DREPO</name>
<dbReference type="AlphaFoldDB" id="A0A9D4JWW4"/>
<evidence type="ECO:0000256" key="1">
    <source>
        <dbReference type="SAM" id="MobiDB-lite"/>
    </source>
</evidence>
<feature type="compositionally biased region" description="Basic and acidic residues" evidence="1">
    <location>
        <begin position="1"/>
        <end position="23"/>
    </location>
</feature>
<feature type="region of interest" description="Disordered" evidence="1">
    <location>
        <begin position="1"/>
        <end position="32"/>
    </location>
</feature>
<dbReference type="Proteomes" id="UP000828390">
    <property type="component" value="Unassembled WGS sequence"/>
</dbReference>
<protein>
    <submittedName>
        <fullName evidence="3">Uncharacterized protein</fullName>
    </submittedName>
</protein>
<accession>A0A9D4JWW4</accession>
<evidence type="ECO:0000313" key="2">
    <source>
        <dbReference type="EMBL" id="KAH3817989.1"/>
    </source>
</evidence>
<reference evidence="3" key="1">
    <citation type="journal article" date="2019" name="bioRxiv">
        <title>The Genome of the Zebra Mussel, Dreissena polymorpha: A Resource for Invasive Species Research.</title>
        <authorList>
            <person name="McCartney M.A."/>
            <person name="Auch B."/>
            <person name="Kono T."/>
            <person name="Mallez S."/>
            <person name="Zhang Y."/>
            <person name="Obille A."/>
            <person name="Becker A."/>
            <person name="Abrahante J.E."/>
            <person name="Garbe J."/>
            <person name="Badalamenti J.P."/>
            <person name="Herman A."/>
            <person name="Mangelson H."/>
            <person name="Liachko I."/>
            <person name="Sullivan S."/>
            <person name="Sone E.D."/>
            <person name="Koren S."/>
            <person name="Silverstein K.A.T."/>
            <person name="Beckman K.B."/>
            <person name="Gohl D.M."/>
        </authorList>
    </citation>
    <scope>NUCLEOTIDE SEQUENCE</scope>
    <source>
        <strain evidence="3">Duluth1</strain>
        <tissue evidence="3">Whole animal</tissue>
    </source>
</reference>
<gene>
    <name evidence="2" type="ORF">DPMN_119574</name>
    <name evidence="3" type="ORF">DPMN_125216</name>
</gene>